<keyword evidence="2" id="KW-0472">Membrane</keyword>
<dbReference type="EMBL" id="AP031322">
    <property type="protein sequence ID" value="BFH72152.1"/>
    <property type="molecule type" value="Genomic_DNA"/>
</dbReference>
<reference evidence="3" key="1">
    <citation type="submission" date="2024-03" db="EMBL/GenBank/DDBJ databases">
        <title>Complete genome sequence of Sulfurisphaera javensis strain KD-1.</title>
        <authorList>
            <person name="Sakai H."/>
            <person name="Nur N."/>
            <person name="Suwanto A."/>
            <person name="Kurosawa N."/>
        </authorList>
    </citation>
    <scope>NUCLEOTIDE SEQUENCE</scope>
    <source>
        <strain evidence="3">KD-1</strain>
    </source>
</reference>
<feature type="transmembrane region" description="Helical" evidence="2">
    <location>
        <begin position="799"/>
        <end position="820"/>
    </location>
</feature>
<dbReference type="InterPro" id="IPR011047">
    <property type="entry name" value="Quinoprotein_ADH-like_sf"/>
</dbReference>
<organism evidence="3">
    <name type="scientific">Sulfurisphaera javensis</name>
    <dbReference type="NCBI Taxonomy" id="2049879"/>
    <lineage>
        <taxon>Archaea</taxon>
        <taxon>Thermoproteota</taxon>
        <taxon>Thermoprotei</taxon>
        <taxon>Sulfolobales</taxon>
        <taxon>Sulfolobaceae</taxon>
        <taxon>Sulfurisphaera</taxon>
    </lineage>
</organism>
<gene>
    <name evidence="3" type="ORF">SJAV_00960</name>
</gene>
<protein>
    <submittedName>
        <fullName evidence="3">Uncharacterized protein</fullName>
    </submittedName>
</protein>
<proteinExistence type="predicted"/>
<dbReference type="GeneID" id="92353029"/>
<dbReference type="SUPFAM" id="SSF50998">
    <property type="entry name" value="Quinoprotein alcohol dehydrogenase-like"/>
    <property type="match status" value="1"/>
</dbReference>
<dbReference type="KEGG" id="sjv:SJAV_00960"/>
<evidence type="ECO:0000313" key="3">
    <source>
        <dbReference type="EMBL" id="BFH72152.1"/>
    </source>
</evidence>
<dbReference type="AlphaFoldDB" id="A0AAT9GMQ3"/>
<sequence>MKRQIILLTLLLLSFLPNFSSMFVTHTISQPQKAITVEPLGITANGNFLYVTTSNGILTLTLNLTIVNFTQINDPVIPLVVGNTIYVTNSENNIVSLIQNGKVISNITIGSNFEAINSGPSLPRMYYGYGMAYDPNDNLLYIADSNLGYVVTINTINGKINYIYGFYEPTDVIYDPNNGNLYVLDFYNFEISIVKGTNVVGQINVKLPPAMGIIVNNTLYYTSFDYSYVVAYNLTSGSQTCIPVGNNPYFLTYDPQNGNVYVSEFGSGGIAVIHGTKLIENYSIGSQPAGILYYDGLLYVVLYGNNEIEALNPNNMTVVYSLPLTITYTDVISYNGNLYITEYYNDKIIEVNSSGKIINQLLLNSNPYSITEVNNILYVTCPNSNRILEVSPSLSIIGYIKVPDPTWITSYQGNLYVTSFSKNLLYVICPNGFNLTIRTGNGPSFVTVYEGKVIIADELSKQLTIYYDGQTKDINLTFSPLGIIGYKGYIYVIGNNEIEIFNNNFNVVNKIFITEQIIPFSFPLFYDGVIYNNSVYITYGKTIGVFNGSQEINAYNFNNIVTGIAVLKNNIYAISPLSSLYILSPPPSYLLTIKESGLPNGTKWGIQINGTSIYSSDSVITLNLTEGIYNLKVLNVTYYYSNFSFKEINVSNNLTIYITFYPIKYNITFHEVGLPNGTKWGIQINGTNITTNLSTISLKLPYGKYSYKVLLPKGYNTSTLAGSFTANNTLVISIIFYQITTKSNITTTTSTTTSSTTSTETTTSTTTSKTTTTQTSTSQKSISIQTKIPTITSTHNSSFIKYIGIGIIIVLAIIIALLVIRKS</sequence>
<dbReference type="RefSeq" id="WP_369610401.1">
    <property type="nucleotide sequence ID" value="NZ_AP031322.1"/>
</dbReference>
<dbReference type="InterPro" id="IPR051200">
    <property type="entry name" value="Host-pathogen_enzymatic-act"/>
</dbReference>
<dbReference type="PANTHER" id="PTHR47197:SF3">
    <property type="entry name" value="DIHYDRO-HEME D1 DEHYDROGENASE"/>
    <property type="match status" value="1"/>
</dbReference>
<evidence type="ECO:0000256" key="2">
    <source>
        <dbReference type="SAM" id="Phobius"/>
    </source>
</evidence>
<evidence type="ECO:0000256" key="1">
    <source>
        <dbReference type="SAM" id="MobiDB-lite"/>
    </source>
</evidence>
<dbReference type="Gene3D" id="2.130.10.10">
    <property type="entry name" value="YVTN repeat-like/Quinoprotein amine dehydrogenase"/>
    <property type="match status" value="2"/>
</dbReference>
<accession>A0AAT9GMQ3</accession>
<keyword evidence="2" id="KW-0812">Transmembrane</keyword>
<keyword evidence="2" id="KW-1133">Transmembrane helix</keyword>
<name>A0AAT9GMQ3_9CREN</name>
<feature type="region of interest" description="Disordered" evidence="1">
    <location>
        <begin position="747"/>
        <end position="772"/>
    </location>
</feature>
<dbReference type="SUPFAM" id="SSF63825">
    <property type="entry name" value="YWTD domain"/>
    <property type="match status" value="1"/>
</dbReference>
<dbReference type="InterPro" id="IPR015943">
    <property type="entry name" value="WD40/YVTN_repeat-like_dom_sf"/>
</dbReference>
<dbReference type="PANTHER" id="PTHR47197">
    <property type="entry name" value="PROTEIN NIRF"/>
    <property type="match status" value="1"/>
</dbReference>